<protein>
    <submittedName>
        <fullName evidence="2">Uncharacterized protein</fullName>
    </submittedName>
</protein>
<keyword evidence="1" id="KW-1133">Transmembrane helix</keyword>
<dbReference type="AlphaFoldDB" id="A0A3P7JUR4"/>
<reference evidence="2 3" key="1">
    <citation type="submission" date="2018-11" db="EMBL/GenBank/DDBJ databases">
        <authorList>
            <consortium name="Pathogen Informatics"/>
        </authorList>
    </citation>
    <scope>NUCLEOTIDE SEQUENCE [LARGE SCALE GENOMIC DNA]</scope>
</reference>
<accession>A0A3P7JUR4</accession>
<gene>
    <name evidence="2" type="ORF">SVUK_LOCUS18737</name>
</gene>
<dbReference type="EMBL" id="UYYB01124990">
    <property type="protein sequence ID" value="VDM83739.1"/>
    <property type="molecule type" value="Genomic_DNA"/>
</dbReference>
<evidence type="ECO:0000313" key="2">
    <source>
        <dbReference type="EMBL" id="VDM83739.1"/>
    </source>
</evidence>
<feature type="non-terminal residue" evidence="2">
    <location>
        <position position="1"/>
    </location>
</feature>
<dbReference type="PANTHER" id="PTHR11785:SF531">
    <property type="entry name" value="LARGE NEUTRAL AMINO ACIDS TRANSPORTER SMALL SUBUNIT 1"/>
    <property type="match status" value="1"/>
</dbReference>
<proteinExistence type="predicted"/>
<dbReference type="Gene3D" id="1.20.1740.10">
    <property type="entry name" value="Amino acid/polyamine transporter I"/>
    <property type="match status" value="1"/>
</dbReference>
<name>A0A3P7JUR4_STRVU</name>
<dbReference type="InterPro" id="IPR050598">
    <property type="entry name" value="AminoAcid_Transporter"/>
</dbReference>
<sequence>YRESFENIFENTSRDFSTISIAFYSGLFAYSGWNFLNFIVEELQNPKRWVNPSLTSSYSES</sequence>
<keyword evidence="1" id="KW-0472">Membrane</keyword>
<evidence type="ECO:0000313" key="3">
    <source>
        <dbReference type="Proteomes" id="UP000270094"/>
    </source>
</evidence>
<dbReference type="PANTHER" id="PTHR11785">
    <property type="entry name" value="AMINO ACID TRANSPORTER"/>
    <property type="match status" value="1"/>
</dbReference>
<keyword evidence="3" id="KW-1185">Reference proteome</keyword>
<dbReference type="OrthoDB" id="5859527at2759"/>
<keyword evidence="1" id="KW-0812">Transmembrane</keyword>
<organism evidence="2 3">
    <name type="scientific">Strongylus vulgaris</name>
    <name type="common">Blood worm</name>
    <dbReference type="NCBI Taxonomy" id="40348"/>
    <lineage>
        <taxon>Eukaryota</taxon>
        <taxon>Metazoa</taxon>
        <taxon>Ecdysozoa</taxon>
        <taxon>Nematoda</taxon>
        <taxon>Chromadorea</taxon>
        <taxon>Rhabditida</taxon>
        <taxon>Rhabditina</taxon>
        <taxon>Rhabditomorpha</taxon>
        <taxon>Strongyloidea</taxon>
        <taxon>Strongylidae</taxon>
        <taxon>Strongylus</taxon>
    </lineage>
</organism>
<dbReference type="GO" id="GO:0015179">
    <property type="term" value="F:L-amino acid transmembrane transporter activity"/>
    <property type="evidence" value="ECO:0007669"/>
    <property type="project" value="TreeGrafter"/>
</dbReference>
<evidence type="ECO:0000256" key="1">
    <source>
        <dbReference type="SAM" id="Phobius"/>
    </source>
</evidence>
<dbReference type="Proteomes" id="UP000270094">
    <property type="component" value="Unassembled WGS sequence"/>
</dbReference>
<feature type="transmembrane region" description="Helical" evidence="1">
    <location>
        <begin position="21"/>
        <end position="40"/>
    </location>
</feature>